<dbReference type="Proteomes" id="UP000007100">
    <property type="component" value="Plasmid pACMV5"/>
</dbReference>
<dbReference type="Pfam" id="PF14279">
    <property type="entry name" value="HNH_5"/>
    <property type="match status" value="1"/>
</dbReference>
<gene>
    <name evidence="2" type="ordered locus">ACMV_P5_00140</name>
</gene>
<evidence type="ECO:0000259" key="1">
    <source>
        <dbReference type="Pfam" id="PF14279"/>
    </source>
</evidence>
<evidence type="ECO:0000313" key="3">
    <source>
        <dbReference type="Proteomes" id="UP000007100"/>
    </source>
</evidence>
<sequence>MRCIFCSLDRSPSEEHVFPLAIGGTVTTDRVCEPCNSTLGSRVDAALSDFFPVRVRRAMLNLAGNSGTVPARHEMFLGKVKLVGQTADQAHVTFNKETGQLDTRQLKHVAETVTPDGQKMLQITLDERDKDQLPKIIARERKRRGLPPLSEEQLASQTNNFTTTTVDHPLIQINQSISFAFLRHAMMKIAYELAFLWLGELYLDDPVAAELRTAICSPELTSTDKIAGYVGVAEDCDAFKCWTPHEEHHLAYANVVAGNVMISVRVFDIYAACIVVSREAGRYFQSHAHDEKLRFLAIDAVSGKTVETSFGQETQRIATAMTAFQRLPPFWDPL</sequence>
<dbReference type="OrthoDB" id="2804463at2"/>
<feature type="domain" description="HNH endonuclease 5" evidence="1">
    <location>
        <begin position="3"/>
        <end position="49"/>
    </location>
</feature>
<dbReference type="AlphaFoldDB" id="F0J851"/>
<accession>F0J851</accession>
<dbReference type="KEGG" id="amv:ACMV_P5_00140"/>
<dbReference type="EMBL" id="AP012040">
    <property type="protein sequence ID" value="BAJ83268.1"/>
    <property type="molecule type" value="Genomic_DNA"/>
</dbReference>
<name>F0J851_ACIMA</name>
<dbReference type="InterPro" id="IPR029471">
    <property type="entry name" value="HNH_5"/>
</dbReference>
<keyword evidence="3" id="KW-1185">Reference proteome</keyword>
<proteinExistence type="predicted"/>
<geneLocation type="plasmid" evidence="2 3">
    <name>pACMV5</name>
</geneLocation>
<dbReference type="HOGENOM" id="CLU_841086_0_0_5"/>
<evidence type="ECO:0000313" key="2">
    <source>
        <dbReference type="EMBL" id="BAJ83268.1"/>
    </source>
</evidence>
<reference evidence="2 3" key="1">
    <citation type="submission" date="2010-12" db="EMBL/GenBank/DDBJ databases">
        <title>Whole genome sequence of Acidiphilium multivorum AIU301.</title>
        <authorList>
            <person name="Narita-Yamada S."/>
            <person name="Nakamura S."/>
            <person name="Ito N."/>
            <person name="Takarada H."/>
            <person name="Katano Y."/>
            <person name="Nakazawa H."/>
            <person name="Hosoyama A."/>
            <person name="Yamada R."/>
            <person name="Fujita N."/>
        </authorList>
    </citation>
    <scope>NUCLEOTIDE SEQUENCE [LARGE SCALE GENOMIC DNA]</scope>
    <source>
        <strain evidence="3">DSM 11245 / JCM 8867 / AIU301</strain>
        <plasmid evidence="2 3">pACMV5</plasmid>
    </source>
</reference>
<protein>
    <recommendedName>
        <fullName evidence="1">HNH endonuclease 5 domain-containing protein</fullName>
    </recommendedName>
</protein>
<organism evidence="2 3">
    <name type="scientific">Acidiphilium multivorum (strain DSM 11245 / JCM 8867 / NBRC 100883 / AIU 301)</name>
    <dbReference type="NCBI Taxonomy" id="926570"/>
    <lineage>
        <taxon>Bacteria</taxon>
        <taxon>Pseudomonadati</taxon>
        <taxon>Pseudomonadota</taxon>
        <taxon>Alphaproteobacteria</taxon>
        <taxon>Acetobacterales</taxon>
        <taxon>Acidocellaceae</taxon>
        <taxon>Acidiphilium</taxon>
    </lineage>
</organism>
<keyword evidence="2" id="KW-0614">Plasmid</keyword>